<dbReference type="PROSITE" id="PS51257">
    <property type="entry name" value="PROKAR_LIPOPROTEIN"/>
    <property type="match status" value="1"/>
</dbReference>
<protein>
    <submittedName>
        <fullName evidence="2">Carboxypeptidase regulatory-like domain-containing protein</fullName>
    </submittedName>
</protein>
<evidence type="ECO:0000256" key="1">
    <source>
        <dbReference type="SAM" id="MobiDB-lite"/>
    </source>
</evidence>
<accession>A0AAU7CI54</accession>
<dbReference type="AlphaFoldDB" id="A0AAU7CI54"/>
<organism evidence="2">
    <name type="scientific">Singulisphaera sp. Ch08</name>
    <dbReference type="NCBI Taxonomy" id="3120278"/>
    <lineage>
        <taxon>Bacteria</taxon>
        <taxon>Pseudomonadati</taxon>
        <taxon>Planctomycetota</taxon>
        <taxon>Planctomycetia</taxon>
        <taxon>Isosphaerales</taxon>
        <taxon>Isosphaeraceae</taxon>
        <taxon>Singulisphaera</taxon>
    </lineage>
</organism>
<dbReference type="RefSeq" id="WP_406697731.1">
    <property type="nucleotide sequence ID" value="NZ_CP155447.1"/>
</dbReference>
<feature type="region of interest" description="Disordered" evidence="1">
    <location>
        <begin position="49"/>
        <end position="70"/>
    </location>
</feature>
<evidence type="ECO:0000313" key="2">
    <source>
        <dbReference type="EMBL" id="XBH04926.1"/>
    </source>
</evidence>
<dbReference type="GO" id="GO:0004180">
    <property type="term" value="F:carboxypeptidase activity"/>
    <property type="evidence" value="ECO:0007669"/>
    <property type="project" value="UniProtKB-KW"/>
</dbReference>
<gene>
    <name evidence="2" type="ORF">V5E97_02595</name>
</gene>
<keyword evidence="2" id="KW-0645">Protease</keyword>
<proteinExistence type="predicted"/>
<reference evidence="2" key="1">
    <citation type="submission" date="2024-05" db="EMBL/GenBank/DDBJ databases">
        <title>Planctomycetes of the genus Singulisphaera possess chitinolytic capabilities.</title>
        <authorList>
            <person name="Ivanova A."/>
        </authorList>
    </citation>
    <scope>NUCLEOTIDE SEQUENCE</scope>
    <source>
        <strain evidence="2">Ch08T</strain>
    </source>
</reference>
<name>A0AAU7CI54_9BACT</name>
<keyword evidence="2" id="KW-0121">Carboxypeptidase</keyword>
<sequence length="158" mass="16590">MTRLRSILPLVLVGLLGCGSGVKVVPISGIVTKNGKPLANASMVFIPDPSNAHQTPGTAESGPEGNYQAKQESGLGLSFGKYLVVVTPEVELPPGFKIPEGFEDDPYQAQLAAGIGVAGSKVPSQTAEMKNEFSIQVTEEKGDYDFDVKAPSRAKTKS</sequence>
<keyword evidence="2" id="KW-0378">Hydrolase</keyword>
<dbReference type="EMBL" id="CP155447">
    <property type="protein sequence ID" value="XBH04926.1"/>
    <property type="molecule type" value="Genomic_DNA"/>
</dbReference>